<proteinExistence type="predicted"/>
<reference evidence="2" key="1">
    <citation type="journal article" date="2019" name="Int. J. Syst. Evol. Microbiol.">
        <title>The Global Catalogue of Microorganisms (GCM) 10K type strain sequencing project: providing services to taxonomists for standard genome sequencing and annotation.</title>
        <authorList>
            <consortium name="The Broad Institute Genomics Platform"/>
            <consortium name="The Broad Institute Genome Sequencing Center for Infectious Disease"/>
            <person name="Wu L."/>
            <person name="Ma J."/>
        </authorList>
    </citation>
    <scope>NUCLEOTIDE SEQUENCE [LARGE SCALE GENOMIC DNA]</scope>
    <source>
        <strain evidence="2">JCM 18715</strain>
    </source>
</reference>
<dbReference type="Proteomes" id="UP001500547">
    <property type="component" value="Unassembled WGS sequence"/>
</dbReference>
<gene>
    <name evidence="1" type="ORF">GCM10025770_35710</name>
</gene>
<accession>A0ABP9R3G7</accession>
<name>A0ABP9R3G7_9RHOO</name>
<dbReference type="EMBL" id="BAABLD010000017">
    <property type="protein sequence ID" value="GAA5171286.1"/>
    <property type="molecule type" value="Genomic_DNA"/>
</dbReference>
<evidence type="ECO:0000313" key="1">
    <source>
        <dbReference type="EMBL" id="GAA5171286.1"/>
    </source>
</evidence>
<evidence type="ECO:0000313" key="2">
    <source>
        <dbReference type="Proteomes" id="UP001500547"/>
    </source>
</evidence>
<keyword evidence="2" id="KW-1185">Reference proteome</keyword>
<comment type="caution">
    <text evidence="1">The sequence shown here is derived from an EMBL/GenBank/DDBJ whole genome shotgun (WGS) entry which is preliminary data.</text>
</comment>
<protein>
    <submittedName>
        <fullName evidence="1">Uncharacterized protein</fullName>
    </submittedName>
</protein>
<organism evidence="1 2">
    <name type="scientific">Viridibacterium curvum</name>
    <dbReference type="NCBI Taxonomy" id="1101404"/>
    <lineage>
        <taxon>Bacteria</taxon>
        <taxon>Pseudomonadati</taxon>
        <taxon>Pseudomonadota</taxon>
        <taxon>Betaproteobacteria</taxon>
        <taxon>Rhodocyclales</taxon>
        <taxon>Rhodocyclaceae</taxon>
        <taxon>Viridibacterium</taxon>
    </lineage>
</organism>
<dbReference type="RefSeq" id="WP_345534473.1">
    <property type="nucleotide sequence ID" value="NZ_BAABLD010000017.1"/>
</dbReference>
<sequence length="170" mass="18744">MRYIAKGLQIFGALSLAAVIAALGYLTYAIASNVDRENVATKRSVAFVLNWGGLSTSQEYKVLSSFESARSFTGDHLDHYCIQISNFSPSDNEKENWQQVSSLGSPAKEAAIEAQKNGNASECFARDITNSDKTLAYVWSATLHSSRITAYDIILFDPQTKRLLYVSDKT</sequence>